<dbReference type="EMBL" id="IACT01001413">
    <property type="protein sequence ID" value="LAC20765.1"/>
    <property type="molecule type" value="mRNA"/>
</dbReference>
<keyword evidence="2 4" id="KW-0866">Nonsense-mediated mRNA decay</keyword>
<evidence type="ECO:0000313" key="6">
    <source>
        <dbReference type="EMBL" id="LAB66851.1"/>
    </source>
</evidence>
<dbReference type="Pfam" id="PF10220">
    <property type="entry name" value="Smg8_Smg9"/>
    <property type="match status" value="1"/>
</dbReference>
<accession>A0A2P2HYJ9</accession>
<dbReference type="PANTHER" id="PTHR13091:SF0">
    <property type="entry name" value="NONSENSE-MEDIATED MRNA DECAY FACTOR SMG8"/>
    <property type="match status" value="1"/>
</dbReference>
<evidence type="ECO:0000256" key="5">
    <source>
        <dbReference type="SAM" id="MobiDB-lite"/>
    </source>
</evidence>
<protein>
    <recommendedName>
        <fullName evidence="3 4">Nonsense-mediated mRNA decay factor SMG8</fullName>
    </recommendedName>
</protein>
<feature type="compositionally biased region" description="Acidic residues" evidence="5">
    <location>
        <begin position="671"/>
        <end position="683"/>
    </location>
</feature>
<dbReference type="EMBL" id="IACF01001133">
    <property type="protein sequence ID" value="LAB66851.1"/>
    <property type="molecule type" value="mRNA"/>
</dbReference>
<evidence type="ECO:0000256" key="2">
    <source>
        <dbReference type="ARBA" id="ARBA00023161"/>
    </source>
</evidence>
<dbReference type="PANTHER" id="PTHR13091">
    <property type="entry name" value="AMPLIFIED IN BREAST CANCER 2-RELATED"/>
    <property type="match status" value="1"/>
</dbReference>
<evidence type="ECO:0000313" key="7">
    <source>
        <dbReference type="EMBL" id="LAC20765.1"/>
    </source>
</evidence>
<dbReference type="InterPro" id="IPR019354">
    <property type="entry name" value="SMG8-like"/>
</dbReference>
<organism evidence="6">
    <name type="scientific">Hirondellea gigas</name>
    <dbReference type="NCBI Taxonomy" id="1518452"/>
    <lineage>
        <taxon>Eukaryota</taxon>
        <taxon>Metazoa</taxon>
        <taxon>Ecdysozoa</taxon>
        <taxon>Arthropoda</taxon>
        <taxon>Crustacea</taxon>
        <taxon>Multicrustacea</taxon>
        <taxon>Malacostraca</taxon>
        <taxon>Eumalacostraca</taxon>
        <taxon>Peracarida</taxon>
        <taxon>Amphipoda</taxon>
        <taxon>Amphilochidea</taxon>
        <taxon>Lysianassida</taxon>
        <taxon>Lysianassidira</taxon>
        <taxon>Lysianassoidea</taxon>
        <taxon>Lysianassidae</taxon>
        <taxon>Hirondellea</taxon>
    </lineage>
</organism>
<sequence>MKENLSTKLHDGYFTLPCKWNLSTILNDEEKVAVVAIIGQSDVEENCDKTHMISSMLGCNISACSSFEPLQIDESLVHLEGWYDSSRHIIFLHLIGALDVAFLGSGITTVDQLFEEKGSLLAHSKLDQQYTRALLFVFSLSHLVLWCHTSHRFDTAAITTLRTLNNIRLEVLEHASAALQECGVSKGWLNTARLCCPRLLFLFSSRLVDLEQLAQELPLHSDGLPQTDESILRKIEQGIEEQIYRLFRRTWIITNNCNNSIASLPSKQHYVYLSFPHQTQHSPQHLASSRLSSDCSGHTTQGDAMMRSLASVGLSALDHASSLEEEGARISSTVDKTDNVLDALASHLLADDIADVSVNAEHSFSSYLMQHVKQALNSGFDDSISRAAAPVIFLVPKVKQWFAVANRLYSFFITPEKDKRVARGVVKSLTFDSPAVQLMRNSCKEAYEAALHLYTDNLPAHYPQHVHIDRVKKTILKYKDEAYPSPLSASYLQQLKEDCDVVWQRDGKQGCEQLSLSGHICHHSKLHHPTTNDGEVLAHNFGVLFTKFCKCGADVGKLQDSTVLRDLNYTYYAELTQLCCRKLDEWLFPSRETDTQMIYVKATESSDDESKNGDAEATRKCGLSGIGAIVASLQERELKESGLSSNVYRSWNSPSVGDQKIRSQELQQVEASDEGSSDNETVGEDNNASQPDGGTAADTDESEYEDQDTRRKRDDDDDEAYEDDAPEYENSGIQFKDVAPEFEDSALEYEMLDDGNYYHNQYSPEQLEKELFHTSLSDKNVDDASAAGAAEKSRAHRIHSQQQRQEHSEELSYAQNKNQHFQMEPMLCSSSPPGFLPRYSSWSLVCLGSSSIYTHTLGIMGMPGFIPGSHYLLPWDVKMKLNSDDQWTAVYGSRGKKEKTKNGDEFWVKVFIGVEYECSSGHRFLLSTPSTTMICRAGQPTASAHSIATNDMPLYHSCPTCSNSNDVTLGQLMRLHVVTPKTPVTIVLNPQIQPGPAPCPRYYPQDLANPSIKLPTATYWVLRLPNIYVGDTGPYYPPDPSQPVSVENGRLLAGCFTVTEISVDK</sequence>
<reference evidence="7" key="1">
    <citation type="submission" date="2017-11" db="EMBL/GenBank/DDBJ databases">
        <title>The sensing device of the deep-sea amphipod.</title>
        <authorList>
            <person name="Kobayashi H."/>
            <person name="Nagahama T."/>
            <person name="Arai W."/>
            <person name="Sasagawa Y."/>
            <person name="Umeda M."/>
            <person name="Hayashi T."/>
            <person name="Nikaido I."/>
            <person name="Watanabe H."/>
            <person name="Oguri K."/>
            <person name="Kitazato H."/>
            <person name="Fujioka K."/>
            <person name="Kido Y."/>
            <person name="Takami H."/>
        </authorList>
    </citation>
    <scope>NUCLEOTIDE SEQUENCE</scope>
    <source>
        <tissue evidence="7">Whole body</tissue>
    </source>
</reference>
<evidence type="ECO:0000256" key="1">
    <source>
        <dbReference type="ARBA" id="ARBA00006443"/>
    </source>
</evidence>
<feature type="compositionally biased region" description="Acidic residues" evidence="5">
    <location>
        <begin position="715"/>
        <end position="727"/>
    </location>
</feature>
<reference evidence="6" key="2">
    <citation type="journal article" date="2018" name="Biosci. Biotechnol. Biochem.">
        <title>Polysaccharide hydrolase of the hadal zone amphipods Hirondellea gigas.</title>
        <authorList>
            <person name="Kobayashi H."/>
            <person name="Nagahama T."/>
            <person name="Arai W."/>
            <person name="Sasagawa Y."/>
            <person name="Umeda M."/>
            <person name="Hayashi T."/>
            <person name="Nikaido I."/>
            <person name="Watanabe H."/>
            <person name="Oguri K."/>
            <person name="Kitazato H."/>
            <person name="Fujioka K."/>
            <person name="Kido Y."/>
            <person name="Takami H."/>
        </authorList>
    </citation>
    <scope>NUCLEOTIDE SEQUENCE</scope>
    <source>
        <tissue evidence="6">Whole body</tissue>
    </source>
</reference>
<evidence type="ECO:0000256" key="4">
    <source>
        <dbReference type="RuleBase" id="RU367133"/>
    </source>
</evidence>
<name>A0A2P2HYJ9_9CRUS</name>
<evidence type="ECO:0000256" key="3">
    <source>
        <dbReference type="ARBA" id="ARBA00029509"/>
    </source>
</evidence>
<proteinExistence type="evidence at transcript level"/>
<dbReference type="AlphaFoldDB" id="A0A2P2HYJ9"/>
<feature type="region of interest" description="Disordered" evidence="5">
    <location>
        <begin position="782"/>
        <end position="811"/>
    </location>
</feature>
<dbReference type="GO" id="GO:0000184">
    <property type="term" value="P:nuclear-transcribed mRNA catabolic process, nonsense-mediated decay"/>
    <property type="evidence" value="ECO:0007669"/>
    <property type="project" value="UniProtKB-UniRule"/>
</dbReference>
<comment type="function">
    <text evidence="4">Involved in nonsense-mediated decay (NMD) of mRNAs containing premature stop codons.</text>
</comment>
<feature type="region of interest" description="Disordered" evidence="5">
    <location>
        <begin position="646"/>
        <end position="738"/>
    </location>
</feature>
<comment type="similarity">
    <text evidence="1 4">Belongs to the SMG8 family.</text>
</comment>
<feature type="compositionally biased region" description="Polar residues" evidence="5">
    <location>
        <begin position="646"/>
        <end position="656"/>
    </location>
</feature>